<evidence type="ECO:0000256" key="3">
    <source>
        <dbReference type="ARBA" id="ARBA00023125"/>
    </source>
</evidence>
<dbReference type="Gene3D" id="1.10.443.10">
    <property type="entry name" value="Intergrase catalytic core"/>
    <property type="match status" value="1"/>
</dbReference>
<reference evidence="6 7" key="1">
    <citation type="submission" date="2018-01" db="EMBL/GenBank/DDBJ databases">
        <title>The draft genome sequence of Halioglobus lutimaris HF004.</title>
        <authorList>
            <person name="Du Z.-J."/>
            <person name="Shi M.-J."/>
        </authorList>
    </citation>
    <scope>NUCLEOTIDE SEQUENCE [LARGE SCALE GENOMIC DNA]</scope>
    <source>
        <strain evidence="6 7">HF004</strain>
    </source>
</reference>
<keyword evidence="2" id="KW-0229">DNA integration</keyword>
<keyword evidence="7" id="KW-1185">Reference proteome</keyword>
<accession>A0A2N5X4M8</accession>
<evidence type="ECO:0000256" key="2">
    <source>
        <dbReference type="ARBA" id="ARBA00022908"/>
    </source>
</evidence>
<dbReference type="GO" id="GO:0006310">
    <property type="term" value="P:DNA recombination"/>
    <property type="evidence" value="ECO:0007669"/>
    <property type="project" value="UniProtKB-KW"/>
</dbReference>
<dbReference type="RefSeq" id="WP_101517769.1">
    <property type="nucleotide sequence ID" value="NZ_PKUS01000007.1"/>
</dbReference>
<protein>
    <recommendedName>
        <fullName evidence="5">Tyr recombinase domain-containing protein</fullName>
    </recommendedName>
</protein>
<dbReference type="InterPro" id="IPR013762">
    <property type="entry name" value="Integrase-like_cat_sf"/>
</dbReference>
<dbReference type="OrthoDB" id="9795573at2"/>
<dbReference type="PROSITE" id="PS51898">
    <property type="entry name" value="TYR_RECOMBINASE"/>
    <property type="match status" value="1"/>
</dbReference>
<dbReference type="GO" id="GO:0003677">
    <property type="term" value="F:DNA binding"/>
    <property type="evidence" value="ECO:0007669"/>
    <property type="project" value="UniProtKB-KW"/>
</dbReference>
<keyword evidence="4" id="KW-0233">DNA recombination</keyword>
<evidence type="ECO:0000313" key="7">
    <source>
        <dbReference type="Proteomes" id="UP000235005"/>
    </source>
</evidence>
<evidence type="ECO:0000256" key="1">
    <source>
        <dbReference type="ARBA" id="ARBA00008857"/>
    </source>
</evidence>
<dbReference type="AlphaFoldDB" id="A0A2N5X4M8"/>
<proteinExistence type="inferred from homology"/>
<dbReference type="Pfam" id="PF00589">
    <property type="entry name" value="Phage_integrase"/>
    <property type="match status" value="1"/>
</dbReference>
<feature type="domain" description="Tyr recombinase" evidence="5">
    <location>
        <begin position="224"/>
        <end position="411"/>
    </location>
</feature>
<comment type="similarity">
    <text evidence="1">Belongs to the 'phage' integrase family.</text>
</comment>
<dbReference type="Gene3D" id="3.30.160.390">
    <property type="entry name" value="Integrase, DNA-binding domain"/>
    <property type="match status" value="1"/>
</dbReference>
<gene>
    <name evidence="6" type="ORF">C0039_07920</name>
</gene>
<keyword evidence="3" id="KW-0238">DNA-binding</keyword>
<dbReference type="Gene3D" id="1.10.150.130">
    <property type="match status" value="1"/>
</dbReference>
<dbReference type="Pfam" id="PF13356">
    <property type="entry name" value="Arm-DNA-bind_3"/>
    <property type="match status" value="1"/>
</dbReference>
<dbReference type="InterPro" id="IPR010998">
    <property type="entry name" value="Integrase_recombinase_N"/>
</dbReference>
<dbReference type="PANTHER" id="PTHR30629">
    <property type="entry name" value="PROPHAGE INTEGRASE"/>
    <property type="match status" value="1"/>
</dbReference>
<dbReference type="PANTHER" id="PTHR30629:SF2">
    <property type="entry name" value="PROPHAGE INTEGRASE INTS-RELATED"/>
    <property type="match status" value="1"/>
</dbReference>
<dbReference type="InterPro" id="IPR011010">
    <property type="entry name" value="DNA_brk_join_enz"/>
</dbReference>
<dbReference type="InterPro" id="IPR038488">
    <property type="entry name" value="Integrase_DNA-bd_sf"/>
</dbReference>
<dbReference type="InterPro" id="IPR050808">
    <property type="entry name" value="Phage_Integrase"/>
</dbReference>
<dbReference type="CDD" id="cd00801">
    <property type="entry name" value="INT_P4_C"/>
    <property type="match status" value="1"/>
</dbReference>
<comment type="caution">
    <text evidence="6">The sequence shown here is derived from an EMBL/GenBank/DDBJ whole genome shotgun (WGS) entry which is preliminary data.</text>
</comment>
<dbReference type="EMBL" id="PKUS01000007">
    <property type="protein sequence ID" value="PLW69444.1"/>
    <property type="molecule type" value="Genomic_DNA"/>
</dbReference>
<dbReference type="InterPro" id="IPR025166">
    <property type="entry name" value="Integrase_DNA_bind_dom"/>
</dbReference>
<organism evidence="6 7">
    <name type="scientific">Pseudohalioglobus lutimaris</name>
    <dbReference type="NCBI Taxonomy" id="1737061"/>
    <lineage>
        <taxon>Bacteria</taxon>
        <taxon>Pseudomonadati</taxon>
        <taxon>Pseudomonadota</taxon>
        <taxon>Gammaproteobacteria</taxon>
        <taxon>Cellvibrionales</taxon>
        <taxon>Halieaceae</taxon>
        <taxon>Pseudohalioglobus</taxon>
    </lineage>
</organism>
<evidence type="ECO:0000259" key="5">
    <source>
        <dbReference type="PROSITE" id="PS51898"/>
    </source>
</evidence>
<evidence type="ECO:0000256" key="4">
    <source>
        <dbReference type="ARBA" id="ARBA00023172"/>
    </source>
</evidence>
<name>A0A2N5X4M8_9GAMM</name>
<evidence type="ECO:0000313" key="6">
    <source>
        <dbReference type="EMBL" id="PLW69444.1"/>
    </source>
</evidence>
<dbReference type="GO" id="GO:0015074">
    <property type="term" value="P:DNA integration"/>
    <property type="evidence" value="ECO:0007669"/>
    <property type="project" value="UniProtKB-KW"/>
</dbReference>
<dbReference type="InterPro" id="IPR002104">
    <property type="entry name" value="Integrase_catalytic"/>
</dbReference>
<dbReference type="Proteomes" id="UP000235005">
    <property type="component" value="Unassembled WGS sequence"/>
</dbReference>
<sequence length="421" mass="48848">MMEFTHKTIQALSVTKRDELADESYRHGKRRRGLMVQANVSGNHRFLYQRMVGGKKYKFTLGRFPELGLAEAREMVDAINDYDGTPKEAWDALKPKDEDKNGDVLTVEKLINQYVEECEVIRKNRDWKGQERVLKKELKPYLHMPAEDLTKVHVLAVVNACIDRGSERTAHEALKQIKGMYARAMNQHRKRNKKVEKGAVVATIVDKWLDISMNPAAGVEVLKYKPKSHHFDTKALKVFPSKLQSSDIRGDVKDILLIQLQTFCRVGEVAGMSWKELDLKKGEWVIPGERYKTGDPHTVMLSKQTIKRLKEIKKKTESEYVFPMPRFPEKAMTSAEVAHRINYVRDSLKVDEDFSSHSLRRSGSTWLAAQNPPCPYEVKERLLGHKIDTEGDMAERYNKYKYMDERKEWTQKWCDYLEGKL</sequence>
<dbReference type="SUPFAM" id="SSF56349">
    <property type="entry name" value="DNA breaking-rejoining enzymes"/>
    <property type="match status" value="1"/>
</dbReference>